<protein>
    <submittedName>
        <fullName evidence="1">Ovule protein</fullName>
    </submittedName>
</protein>
<sequence length="67" mass="7728">MRLFLKILYRKHDLVVHDIPSPCVMLELLFGLQSSFPLLRIKSSCSFLDYSSKLPFGMLSKFDSSCK</sequence>
<dbReference type="AlphaFoldDB" id="A0A5K3FI87"/>
<name>A0A5K3FI87_MESCO</name>
<accession>A0A5K3FI87</accession>
<evidence type="ECO:0000313" key="1">
    <source>
        <dbReference type="WBParaSite" id="MCU_008716-RA"/>
    </source>
</evidence>
<proteinExistence type="predicted"/>
<reference evidence="1" key="1">
    <citation type="submission" date="2019-11" db="UniProtKB">
        <authorList>
            <consortium name="WormBaseParasite"/>
        </authorList>
    </citation>
    <scope>IDENTIFICATION</scope>
</reference>
<dbReference type="WBParaSite" id="MCU_008716-RA">
    <property type="protein sequence ID" value="MCU_008716-RA"/>
    <property type="gene ID" value="MCU_008716"/>
</dbReference>
<organism evidence="1">
    <name type="scientific">Mesocestoides corti</name>
    <name type="common">Flatworm</name>
    <dbReference type="NCBI Taxonomy" id="53468"/>
    <lineage>
        <taxon>Eukaryota</taxon>
        <taxon>Metazoa</taxon>
        <taxon>Spiralia</taxon>
        <taxon>Lophotrochozoa</taxon>
        <taxon>Platyhelminthes</taxon>
        <taxon>Cestoda</taxon>
        <taxon>Eucestoda</taxon>
        <taxon>Cyclophyllidea</taxon>
        <taxon>Mesocestoididae</taxon>
        <taxon>Mesocestoides</taxon>
    </lineage>
</organism>